<dbReference type="Pfam" id="PF02082">
    <property type="entry name" value="Rrf2"/>
    <property type="match status" value="1"/>
</dbReference>
<dbReference type="InterPro" id="IPR036388">
    <property type="entry name" value="WH-like_DNA-bd_sf"/>
</dbReference>
<dbReference type="OrthoDB" id="213028at2"/>
<dbReference type="AlphaFoldDB" id="A0A1W2A3I2"/>
<dbReference type="PANTHER" id="PTHR33221">
    <property type="entry name" value="WINGED HELIX-TURN-HELIX TRANSCRIPTIONAL REGULATOR, RRF2 FAMILY"/>
    <property type="match status" value="1"/>
</dbReference>
<evidence type="ECO:0000313" key="2">
    <source>
        <dbReference type="Proteomes" id="UP000192790"/>
    </source>
</evidence>
<dbReference type="GO" id="GO:0005829">
    <property type="term" value="C:cytosol"/>
    <property type="evidence" value="ECO:0007669"/>
    <property type="project" value="TreeGrafter"/>
</dbReference>
<dbReference type="GO" id="GO:0003700">
    <property type="term" value="F:DNA-binding transcription factor activity"/>
    <property type="evidence" value="ECO:0007669"/>
    <property type="project" value="TreeGrafter"/>
</dbReference>
<accession>A0A1W2A3I2</accession>
<keyword evidence="1" id="KW-0238">DNA-binding</keyword>
<dbReference type="Proteomes" id="UP000192790">
    <property type="component" value="Unassembled WGS sequence"/>
</dbReference>
<dbReference type="GO" id="GO:0003677">
    <property type="term" value="F:DNA binding"/>
    <property type="evidence" value="ECO:0007669"/>
    <property type="project" value="UniProtKB-KW"/>
</dbReference>
<dbReference type="STRING" id="1122930.SAMN02745168_1440"/>
<dbReference type="Gene3D" id="1.10.10.10">
    <property type="entry name" value="Winged helix-like DNA-binding domain superfamily/Winged helix DNA-binding domain"/>
    <property type="match status" value="1"/>
</dbReference>
<keyword evidence="2" id="KW-1185">Reference proteome</keyword>
<protein>
    <submittedName>
        <fullName evidence="1">DNA-binding transcriptional regulator, IscR family</fullName>
    </submittedName>
</protein>
<dbReference type="InterPro" id="IPR000944">
    <property type="entry name" value="Tscrpt_reg_Rrf2"/>
</dbReference>
<organism evidence="1 2">
    <name type="scientific">Papillibacter cinnamivorans DSM 12816</name>
    <dbReference type="NCBI Taxonomy" id="1122930"/>
    <lineage>
        <taxon>Bacteria</taxon>
        <taxon>Bacillati</taxon>
        <taxon>Bacillota</taxon>
        <taxon>Clostridia</taxon>
        <taxon>Eubacteriales</taxon>
        <taxon>Oscillospiraceae</taxon>
        <taxon>Papillibacter</taxon>
    </lineage>
</organism>
<reference evidence="1 2" key="1">
    <citation type="submission" date="2017-04" db="EMBL/GenBank/DDBJ databases">
        <authorList>
            <person name="Afonso C.L."/>
            <person name="Miller P.J."/>
            <person name="Scott M.A."/>
            <person name="Spackman E."/>
            <person name="Goraichik I."/>
            <person name="Dimitrov K.M."/>
            <person name="Suarez D.L."/>
            <person name="Swayne D.E."/>
        </authorList>
    </citation>
    <scope>NUCLEOTIDE SEQUENCE [LARGE SCALE GENOMIC DNA]</scope>
    <source>
        <strain evidence="1 2">DSM 12816</strain>
    </source>
</reference>
<dbReference type="EMBL" id="FWXW01000003">
    <property type="protein sequence ID" value="SMC55224.1"/>
    <property type="molecule type" value="Genomic_DNA"/>
</dbReference>
<name>A0A1W2A3I2_9FIRM</name>
<gene>
    <name evidence="1" type="ORF">SAMN02745168_1440</name>
</gene>
<dbReference type="PANTHER" id="PTHR33221:SF15">
    <property type="entry name" value="HTH-TYPE TRANSCRIPTIONAL REGULATOR YWGB-RELATED"/>
    <property type="match status" value="1"/>
</dbReference>
<dbReference type="RefSeq" id="WP_084234050.1">
    <property type="nucleotide sequence ID" value="NZ_FWXW01000003.1"/>
</dbReference>
<dbReference type="SUPFAM" id="SSF46785">
    <property type="entry name" value="Winged helix' DNA-binding domain"/>
    <property type="match status" value="1"/>
</dbReference>
<proteinExistence type="predicted"/>
<sequence>MRLNTQFTVAVHVLAILVFFKDDPQNSEGMALSVGTNPVVIRRILAQLKKAGIVSTHSGIKGAQLCKNPRDISLLDIYNAVRSQEDRLFDMHKNPHPQCPIGAYILDTTREPLLAAQKAFEDSLASYTLYQVLKPMSEKNGLEIE</sequence>
<dbReference type="PROSITE" id="PS51197">
    <property type="entry name" value="HTH_RRF2_2"/>
    <property type="match status" value="1"/>
</dbReference>
<evidence type="ECO:0000313" key="1">
    <source>
        <dbReference type="EMBL" id="SMC55224.1"/>
    </source>
</evidence>
<dbReference type="InterPro" id="IPR036390">
    <property type="entry name" value="WH_DNA-bd_sf"/>
</dbReference>